<gene>
    <name evidence="2" type="ORF">SAMN04488051_10784</name>
</gene>
<dbReference type="Pfam" id="PF05147">
    <property type="entry name" value="LANC_like"/>
    <property type="match status" value="1"/>
</dbReference>
<feature type="binding site" evidence="1">
    <location>
        <position position="309"/>
    </location>
    <ligand>
        <name>Zn(2+)</name>
        <dbReference type="ChEBI" id="CHEBI:29105"/>
    </ligand>
</feature>
<dbReference type="GO" id="GO:0005886">
    <property type="term" value="C:plasma membrane"/>
    <property type="evidence" value="ECO:0007669"/>
    <property type="project" value="TreeGrafter"/>
</dbReference>
<dbReference type="Gene3D" id="1.50.10.20">
    <property type="match status" value="1"/>
</dbReference>
<feature type="binding site" evidence="1">
    <location>
        <position position="308"/>
    </location>
    <ligand>
        <name>Zn(2+)</name>
        <dbReference type="ChEBI" id="CHEBI:29105"/>
    </ligand>
</feature>
<keyword evidence="3" id="KW-1185">Reference proteome</keyword>
<dbReference type="STRING" id="152573.SAMN04488051_10784"/>
<accession>A0A1H4EJY9</accession>
<dbReference type="Proteomes" id="UP000198773">
    <property type="component" value="Unassembled WGS sequence"/>
</dbReference>
<dbReference type="PANTHER" id="PTHR12736">
    <property type="entry name" value="LANC-LIKE PROTEIN"/>
    <property type="match status" value="1"/>
</dbReference>
<keyword evidence="1" id="KW-0479">Metal-binding</keyword>
<evidence type="ECO:0000256" key="1">
    <source>
        <dbReference type="PIRSR" id="PIRSR607822-1"/>
    </source>
</evidence>
<dbReference type="EMBL" id="FNRM01000007">
    <property type="protein sequence ID" value="SEA85246.1"/>
    <property type="molecule type" value="Genomic_DNA"/>
</dbReference>
<dbReference type="PRINTS" id="PR01950">
    <property type="entry name" value="LANCSUPER"/>
</dbReference>
<dbReference type="SUPFAM" id="SSF158745">
    <property type="entry name" value="LanC-like"/>
    <property type="match status" value="1"/>
</dbReference>
<keyword evidence="1" id="KW-0862">Zinc</keyword>
<name>A0A1H4EJY9_ALKAM</name>
<proteinExistence type="predicted"/>
<protein>
    <submittedName>
        <fullName evidence="2">Lanthionine synthetase C-like protein</fullName>
    </submittedName>
</protein>
<sequence>MQANLNNIIQHLVNATQSFDISREINLSLLSGLSGRLLFHWYAAKSPFISIDKVQLGAQIQHLTSLAPALRNSISFGYGIAGVAWLIEVLLAERDDGYDPAFNQEIEDLLTSRISKYNQWNGEIELMFGLSGFAAFAARRLKYNKGLELYSSIVTLLKKLAVYESTDVCSWSVPAQSVYRLDKKYPDKPEYNMGLAHGVPGVICALLPAVKHPLLGQQAAKLISDGCSWLFKQQLTGLDTISMFPSFSGDHKPSRLGWCYGDLTIALTLARAGKAINRQDLLDYACDIGMHAAQRTCDTAMVYDAGLCHGSAGLMLIFQLLHQIIPMAEFEQASDYWFENTMNRYKEHALEGFNAHKSGKLVEETGLLEGYAGIGLCLLARQGISPDWADALLLA</sequence>
<evidence type="ECO:0000313" key="2">
    <source>
        <dbReference type="EMBL" id="SEA85246.1"/>
    </source>
</evidence>
<dbReference type="PRINTS" id="PR01955">
    <property type="entry name" value="LANCFRANKIA"/>
</dbReference>
<dbReference type="RefSeq" id="WP_171907632.1">
    <property type="nucleotide sequence ID" value="NZ_FNRM01000007.1"/>
</dbReference>
<dbReference type="PANTHER" id="PTHR12736:SF7">
    <property type="entry name" value="LANC-LIKE PROTEIN 3"/>
    <property type="match status" value="1"/>
</dbReference>
<organism evidence="2 3">
    <name type="scientific">Alkalimonas amylolytica</name>
    <dbReference type="NCBI Taxonomy" id="152573"/>
    <lineage>
        <taxon>Bacteria</taxon>
        <taxon>Pseudomonadati</taxon>
        <taxon>Pseudomonadota</taxon>
        <taxon>Gammaproteobacteria</taxon>
        <taxon>Alkalimonas</taxon>
    </lineage>
</organism>
<dbReference type="AlphaFoldDB" id="A0A1H4EJY9"/>
<feature type="binding site" evidence="1">
    <location>
        <position position="259"/>
    </location>
    <ligand>
        <name>Zn(2+)</name>
        <dbReference type="ChEBI" id="CHEBI:29105"/>
    </ligand>
</feature>
<dbReference type="GO" id="GO:0031179">
    <property type="term" value="P:peptide modification"/>
    <property type="evidence" value="ECO:0007669"/>
    <property type="project" value="InterPro"/>
</dbReference>
<reference evidence="2 3" key="1">
    <citation type="submission" date="2016-10" db="EMBL/GenBank/DDBJ databases">
        <authorList>
            <person name="de Groot N.N."/>
        </authorList>
    </citation>
    <scope>NUCLEOTIDE SEQUENCE [LARGE SCALE GENOMIC DNA]</scope>
    <source>
        <strain evidence="2 3">CGMCC 1.3430</strain>
    </source>
</reference>
<evidence type="ECO:0000313" key="3">
    <source>
        <dbReference type="Proteomes" id="UP000198773"/>
    </source>
</evidence>
<dbReference type="GO" id="GO:0046872">
    <property type="term" value="F:metal ion binding"/>
    <property type="evidence" value="ECO:0007669"/>
    <property type="project" value="UniProtKB-KW"/>
</dbReference>
<dbReference type="SMART" id="SM01260">
    <property type="entry name" value="LANC_like"/>
    <property type="match status" value="1"/>
</dbReference>
<dbReference type="InterPro" id="IPR007822">
    <property type="entry name" value="LANC-like"/>
</dbReference>